<accession>A0A1Y6H2N3</accession>
<proteinExistence type="predicted"/>
<feature type="compositionally biased region" description="Basic residues" evidence="1">
    <location>
        <begin position="178"/>
        <end position="187"/>
    </location>
</feature>
<dbReference type="AlphaFoldDB" id="A0A1Y6H2N3"/>
<reference evidence="4 6" key="1">
    <citation type="submission" date="2017-05" db="EMBL/GenBank/DDBJ databases">
        <authorList>
            <person name="Song R."/>
            <person name="Chenine A.L."/>
            <person name="Ruprecht R.M."/>
        </authorList>
    </citation>
    <scope>NUCLEOTIDE SEQUENCE [LARGE SCALE GENOMIC DNA]</scope>
    <source>
        <strain evidence="4">PD5205</strain>
    </source>
</reference>
<evidence type="ECO:0000256" key="2">
    <source>
        <dbReference type="SAM" id="Phobius"/>
    </source>
</evidence>
<evidence type="ECO:0008006" key="7">
    <source>
        <dbReference type="Google" id="ProtNLM"/>
    </source>
</evidence>
<reference evidence="3 5" key="2">
    <citation type="submission" date="2017-05" db="EMBL/GenBank/DDBJ databases">
        <authorList>
            <person name="Blom J."/>
        </authorList>
    </citation>
    <scope>NUCLEOTIDE SEQUENCE [LARGE SCALE GENOMIC DNA]</scope>
    <source>
        <strain evidence="3">PD885</strain>
    </source>
</reference>
<name>A0A1Y6H2N3_9XANT</name>
<dbReference type="EMBL" id="LT853882">
    <property type="protein sequence ID" value="SMQ97764.1"/>
    <property type="molecule type" value="Genomic_DNA"/>
</dbReference>
<evidence type="ECO:0000313" key="3">
    <source>
        <dbReference type="EMBL" id="SMQ97764.1"/>
    </source>
</evidence>
<gene>
    <name evidence="4" type="ORF">PD5205_03499</name>
    <name evidence="3" type="ORF">PD885_00495</name>
</gene>
<sequence>MDNHELASAQGKLEETIKVILMVHSEMAQRETGMSASFNQQIQSLQHQVSQFRREVSGIVSGASTQIAQEAREAVSPVAAEYDRAVSVTSARLQWANKTVWIWFGAASSILILVMLIGWRLLGYYGRELSAAKEELQRYEKAVPIVQAFYASDAVICGGRICSNDDPKGEQAGDKRQYRQAKPRPQK</sequence>
<dbReference type="GeneID" id="69055300"/>
<dbReference type="RefSeq" id="WP_002803115.1">
    <property type="nucleotide sequence ID" value="NZ_CP016830.1"/>
</dbReference>
<dbReference type="eggNOG" id="ENOG5031I70">
    <property type="taxonomic scope" value="Bacteria"/>
</dbReference>
<keyword evidence="2" id="KW-1133">Transmembrane helix</keyword>
<dbReference type="Proteomes" id="UP000195877">
    <property type="component" value="Chromosome 1"/>
</dbReference>
<evidence type="ECO:0000313" key="5">
    <source>
        <dbReference type="Proteomes" id="UP000195877"/>
    </source>
</evidence>
<evidence type="ECO:0000313" key="6">
    <source>
        <dbReference type="Proteomes" id="UP000195953"/>
    </source>
</evidence>
<feature type="transmembrane region" description="Helical" evidence="2">
    <location>
        <begin position="100"/>
        <end position="122"/>
    </location>
</feature>
<protein>
    <recommendedName>
        <fullName evidence="7">Relaxation protein</fullName>
    </recommendedName>
</protein>
<evidence type="ECO:0000256" key="1">
    <source>
        <dbReference type="SAM" id="MobiDB-lite"/>
    </source>
</evidence>
<dbReference type="Proteomes" id="UP000195953">
    <property type="component" value="Chromosome 1"/>
</dbReference>
<dbReference type="EMBL" id="LT853885">
    <property type="protein sequence ID" value="SMR04774.1"/>
    <property type="molecule type" value="Genomic_DNA"/>
</dbReference>
<keyword evidence="2" id="KW-0472">Membrane</keyword>
<feature type="region of interest" description="Disordered" evidence="1">
    <location>
        <begin position="165"/>
        <end position="187"/>
    </location>
</feature>
<keyword evidence="2" id="KW-0812">Transmembrane</keyword>
<evidence type="ECO:0000313" key="4">
    <source>
        <dbReference type="EMBL" id="SMR04774.1"/>
    </source>
</evidence>
<feature type="compositionally biased region" description="Basic and acidic residues" evidence="1">
    <location>
        <begin position="165"/>
        <end position="177"/>
    </location>
</feature>
<keyword evidence="5" id="KW-1185">Reference proteome</keyword>
<organism evidence="4 6">
    <name type="scientific">Xanthomonas fragariae</name>
    <dbReference type="NCBI Taxonomy" id="48664"/>
    <lineage>
        <taxon>Bacteria</taxon>
        <taxon>Pseudomonadati</taxon>
        <taxon>Pseudomonadota</taxon>
        <taxon>Gammaproteobacteria</taxon>
        <taxon>Lysobacterales</taxon>
        <taxon>Lysobacteraceae</taxon>
        <taxon>Xanthomonas</taxon>
    </lineage>
</organism>